<accession>A0ABT8BYT8</accession>
<comment type="caution">
    <text evidence="2">The sequence shown here is derived from an EMBL/GenBank/DDBJ whole genome shotgun (WGS) entry which is preliminary data.</text>
</comment>
<evidence type="ECO:0000313" key="2">
    <source>
        <dbReference type="EMBL" id="MDN3611210.1"/>
    </source>
</evidence>
<feature type="region of interest" description="Disordered" evidence="1">
    <location>
        <begin position="1"/>
        <end position="30"/>
    </location>
</feature>
<proteinExistence type="predicted"/>
<name>A0ABT8BYT8_9VIBR</name>
<dbReference type="Proteomes" id="UP001238540">
    <property type="component" value="Unassembled WGS sequence"/>
</dbReference>
<gene>
    <name evidence="2" type="ORF">QWZ16_16420</name>
</gene>
<dbReference type="RefSeq" id="WP_290312751.1">
    <property type="nucleotide sequence ID" value="NZ_JAUFQC010000020.1"/>
</dbReference>
<reference evidence="3" key="1">
    <citation type="journal article" date="2019" name="Int. J. Syst. Evol. Microbiol.">
        <title>The Global Catalogue of Microorganisms (GCM) 10K type strain sequencing project: providing services to taxonomists for standard genome sequencing and annotation.</title>
        <authorList>
            <consortium name="The Broad Institute Genomics Platform"/>
            <consortium name="The Broad Institute Genome Sequencing Center for Infectious Disease"/>
            <person name="Wu L."/>
            <person name="Ma J."/>
        </authorList>
    </citation>
    <scope>NUCLEOTIDE SEQUENCE [LARGE SCALE GENOMIC DNA]</scope>
    <source>
        <strain evidence="3">CECT 7398</strain>
    </source>
</reference>
<keyword evidence="3" id="KW-1185">Reference proteome</keyword>
<dbReference type="EMBL" id="JAUFQC010000020">
    <property type="protein sequence ID" value="MDN3611210.1"/>
    <property type="molecule type" value="Genomic_DNA"/>
</dbReference>
<evidence type="ECO:0000313" key="3">
    <source>
        <dbReference type="Proteomes" id="UP001238540"/>
    </source>
</evidence>
<protein>
    <submittedName>
        <fullName evidence="2">Uncharacterized protein</fullName>
    </submittedName>
</protein>
<organism evidence="2 3">
    <name type="scientific">Vibrio ostreicida</name>
    <dbReference type="NCBI Taxonomy" id="526588"/>
    <lineage>
        <taxon>Bacteria</taxon>
        <taxon>Pseudomonadati</taxon>
        <taxon>Pseudomonadota</taxon>
        <taxon>Gammaproteobacteria</taxon>
        <taxon>Vibrionales</taxon>
        <taxon>Vibrionaceae</taxon>
        <taxon>Vibrio</taxon>
    </lineage>
</organism>
<sequence length="61" mass="6986">MKDSHSQSDDVLTIIEDTDELNPTEPGQPKWTVRVVDDDEEVHHATNLALKDLIIEQRHLP</sequence>
<evidence type="ECO:0000256" key="1">
    <source>
        <dbReference type="SAM" id="MobiDB-lite"/>
    </source>
</evidence>